<dbReference type="EMBL" id="JAUSSW010000013">
    <property type="protein sequence ID" value="MDQ0104018.1"/>
    <property type="molecule type" value="Genomic_DNA"/>
</dbReference>
<dbReference type="PROSITE" id="PS00188">
    <property type="entry name" value="BIOTIN"/>
    <property type="match status" value="1"/>
</dbReference>
<organism evidence="4 5">
    <name type="scientific">Paenarthrobacter nicotinovorans</name>
    <name type="common">Arthrobacter nicotinovorans</name>
    <dbReference type="NCBI Taxonomy" id="29320"/>
    <lineage>
        <taxon>Bacteria</taxon>
        <taxon>Bacillati</taxon>
        <taxon>Actinomycetota</taxon>
        <taxon>Actinomycetes</taxon>
        <taxon>Micrococcales</taxon>
        <taxon>Micrococcaceae</taxon>
        <taxon>Paenarthrobacter</taxon>
    </lineage>
</organism>
<evidence type="ECO:0000256" key="2">
    <source>
        <dbReference type="SAM" id="MobiDB-lite"/>
    </source>
</evidence>
<protein>
    <submittedName>
        <fullName evidence="4">Acetyl/propionyl-CoA carboxylase alpha subunit</fullName>
    </submittedName>
</protein>
<evidence type="ECO:0000313" key="4">
    <source>
        <dbReference type="EMBL" id="MDQ0104018.1"/>
    </source>
</evidence>
<comment type="caution">
    <text evidence="4">The sequence shown here is derived from an EMBL/GenBank/DDBJ whole genome shotgun (WGS) entry which is preliminary data.</text>
</comment>
<keyword evidence="5" id="KW-1185">Reference proteome</keyword>
<sequence length="142" mass="14442">MIQFAGVLRSVDIARNESSLWVGEEGAACGLQLLRRQDRLGKVLASLGRPEGSADPDVRSPMPGTVVAVSAQNGDSVAAGQVLLAVEAMKMEHQLVASMSGTVNIAVKPGDLVKANEIVASTHPAAPSSEGAATNEGGPSNA</sequence>
<dbReference type="Proteomes" id="UP001244563">
    <property type="component" value="Unassembled WGS sequence"/>
</dbReference>
<gene>
    <name evidence="4" type="ORF">J2T10_003691</name>
</gene>
<dbReference type="PROSITE" id="PS50968">
    <property type="entry name" value="BIOTINYL_LIPOYL"/>
    <property type="match status" value="1"/>
</dbReference>
<dbReference type="InterPro" id="IPR001882">
    <property type="entry name" value="Biotin_BS"/>
</dbReference>
<dbReference type="Gene3D" id="2.40.50.100">
    <property type="match status" value="1"/>
</dbReference>
<proteinExistence type="predicted"/>
<evidence type="ECO:0000256" key="1">
    <source>
        <dbReference type="ARBA" id="ARBA00023267"/>
    </source>
</evidence>
<name>A0ABT9TQR8_PAENI</name>
<evidence type="ECO:0000313" key="5">
    <source>
        <dbReference type="Proteomes" id="UP001244563"/>
    </source>
</evidence>
<reference evidence="4 5" key="1">
    <citation type="submission" date="2023-07" db="EMBL/GenBank/DDBJ databases">
        <title>Sorghum-associated microbial communities from plants grown in Nebraska, USA.</title>
        <authorList>
            <person name="Schachtman D."/>
        </authorList>
    </citation>
    <scope>NUCLEOTIDE SEQUENCE [LARGE SCALE GENOMIC DNA]</scope>
    <source>
        <strain evidence="4 5">CC523</strain>
    </source>
</reference>
<dbReference type="PANTHER" id="PTHR45266:SF3">
    <property type="entry name" value="OXALOACETATE DECARBOXYLASE ALPHA CHAIN"/>
    <property type="match status" value="1"/>
</dbReference>
<keyword evidence="1" id="KW-0092">Biotin</keyword>
<evidence type="ECO:0000259" key="3">
    <source>
        <dbReference type="PROSITE" id="PS50968"/>
    </source>
</evidence>
<dbReference type="Pfam" id="PF00364">
    <property type="entry name" value="Biotin_lipoyl"/>
    <property type="match status" value="1"/>
</dbReference>
<dbReference type="SUPFAM" id="SSF51230">
    <property type="entry name" value="Single hybrid motif"/>
    <property type="match status" value="1"/>
</dbReference>
<feature type="domain" description="Lipoyl-binding" evidence="3">
    <location>
        <begin position="44"/>
        <end position="123"/>
    </location>
</feature>
<dbReference type="InterPro" id="IPR050709">
    <property type="entry name" value="Biotin_Carboxyl_Carrier/Decarb"/>
</dbReference>
<accession>A0ABT9TQR8</accession>
<dbReference type="PANTHER" id="PTHR45266">
    <property type="entry name" value="OXALOACETATE DECARBOXYLASE ALPHA CHAIN"/>
    <property type="match status" value="1"/>
</dbReference>
<dbReference type="CDD" id="cd06850">
    <property type="entry name" value="biotinyl_domain"/>
    <property type="match status" value="1"/>
</dbReference>
<dbReference type="InterPro" id="IPR011053">
    <property type="entry name" value="Single_hybrid_motif"/>
</dbReference>
<feature type="region of interest" description="Disordered" evidence="2">
    <location>
        <begin position="121"/>
        <end position="142"/>
    </location>
</feature>
<dbReference type="InterPro" id="IPR000089">
    <property type="entry name" value="Biotin_lipoyl"/>
</dbReference>